<feature type="compositionally biased region" description="Pro residues" evidence="12">
    <location>
        <begin position="1323"/>
        <end position="1332"/>
    </location>
</feature>
<evidence type="ECO:0000256" key="6">
    <source>
        <dbReference type="ARBA" id="ARBA00022692"/>
    </source>
</evidence>
<feature type="transmembrane region" description="Helical" evidence="13">
    <location>
        <begin position="920"/>
        <end position="937"/>
    </location>
</feature>
<gene>
    <name evidence="16" type="ORF">CPB83DRAFT_880691</name>
</gene>
<evidence type="ECO:0000256" key="5">
    <source>
        <dbReference type="ARBA" id="ARBA00022679"/>
    </source>
</evidence>
<dbReference type="Gene3D" id="3.40.50.2300">
    <property type="match status" value="1"/>
</dbReference>
<dbReference type="SUPFAM" id="SSF55781">
    <property type="entry name" value="GAF domain-like"/>
    <property type="match status" value="1"/>
</dbReference>
<feature type="compositionally biased region" description="Low complexity" evidence="12">
    <location>
        <begin position="1262"/>
        <end position="1275"/>
    </location>
</feature>
<dbReference type="InterPro" id="IPR003661">
    <property type="entry name" value="HisK_dim/P_dom"/>
</dbReference>
<feature type="transmembrane region" description="Helical" evidence="13">
    <location>
        <begin position="280"/>
        <end position="300"/>
    </location>
</feature>
<evidence type="ECO:0000256" key="10">
    <source>
        <dbReference type="ARBA" id="ARBA00023136"/>
    </source>
</evidence>
<dbReference type="InterPro" id="IPR032974">
    <property type="entry name" value="Polypren_kinase"/>
</dbReference>
<feature type="region of interest" description="Disordered" evidence="12">
    <location>
        <begin position="89"/>
        <end position="225"/>
    </location>
</feature>
<feature type="region of interest" description="Disordered" evidence="12">
    <location>
        <begin position="34"/>
        <end position="57"/>
    </location>
</feature>
<evidence type="ECO:0000259" key="15">
    <source>
        <dbReference type="PROSITE" id="PS50110"/>
    </source>
</evidence>
<dbReference type="Pfam" id="PF01590">
    <property type="entry name" value="GAF"/>
    <property type="match status" value="1"/>
</dbReference>
<organism evidence="16 17">
    <name type="scientific">Crepidotus variabilis</name>
    <dbReference type="NCBI Taxonomy" id="179855"/>
    <lineage>
        <taxon>Eukaryota</taxon>
        <taxon>Fungi</taxon>
        <taxon>Dikarya</taxon>
        <taxon>Basidiomycota</taxon>
        <taxon>Agaricomycotina</taxon>
        <taxon>Agaricomycetes</taxon>
        <taxon>Agaricomycetidae</taxon>
        <taxon>Agaricales</taxon>
        <taxon>Agaricineae</taxon>
        <taxon>Crepidotaceae</taxon>
        <taxon>Crepidotus</taxon>
    </lineage>
</organism>
<feature type="transmembrane region" description="Helical" evidence="13">
    <location>
        <begin position="515"/>
        <end position="534"/>
    </location>
</feature>
<dbReference type="PANTHER" id="PTHR13205">
    <property type="entry name" value="TRANSMEMBRANE PROTEIN 15-RELATED"/>
    <property type="match status" value="1"/>
</dbReference>
<evidence type="ECO:0000256" key="9">
    <source>
        <dbReference type="ARBA" id="ARBA00022989"/>
    </source>
</evidence>
<dbReference type="InterPro" id="IPR036097">
    <property type="entry name" value="HisK_dim/P_sf"/>
</dbReference>
<feature type="modified residue" description="4-aspartylphosphate" evidence="11">
    <location>
        <position position="2576"/>
    </location>
</feature>
<dbReference type="PROSITE" id="PS50110">
    <property type="entry name" value="RESPONSE_REGULATORY"/>
    <property type="match status" value="1"/>
</dbReference>
<evidence type="ECO:0000256" key="8">
    <source>
        <dbReference type="ARBA" id="ARBA00022824"/>
    </source>
</evidence>
<keyword evidence="8" id="KW-0256">Endoplasmic reticulum</keyword>
<dbReference type="InterPro" id="IPR001789">
    <property type="entry name" value="Sig_transdc_resp-reg_receiver"/>
</dbReference>
<dbReference type="GO" id="GO:0000155">
    <property type="term" value="F:phosphorelay sensor kinase activity"/>
    <property type="evidence" value="ECO:0007669"/>
    <property type="project" value="InterPro"/>
</dbReference>
<feature type="transmembrane region" description="Helical" evidence="13">
    <location>
        <begin position="578"/>
        <end position="598"/>
    </location>
</feature>
<evidence type="ECO:0000256" key="7">
    <source>
        <dbReference type="ARBA" id="ARBA00022777"/>
    </source>
</evidence>
<dbReference type="Gene3D" id="3.30.565.10">
    <property type="entry name" value="Histidine kinase-like ATPase, C-terminal domain"/>
    <property type="match status" value="1"/>
</dbReference>
<dbReference type="OrthoDB" id="21225at2759"/>
<dbReference type="CDD" id="cd00082">
    <property type="entry name" value="HisKA"/>
    <property type="match status" value="1"/>
</dbReference>
<feature type="domain" description="Response regulatory" evidence="15">
    <location>
        <begin position="2526"/>
        <end position="2650"/>
    </location>
</feature>
<keyword evidence="4 11" id="KW-0597">Phosphoprotein</keyword>
<comment type="similarity">
    <text evidence="2">Belongs to the polyprenol kinase family.</text>
</comment>
<feature type="transmembrane region" description="Helical" evidence="13">
    <location>
        <begin position="618"/>
        <end position="644"/>
    </location>
</feature>
<dbReference type="PRINTS" id="PR00344">
    <property type="entry name" value="BCTRLSENSOR"/>
</dbReference>
<feature type="compositionally biased region" description="Low complexity" evidence="12">
    <location>
        <begin position="2406"/>
        <end position="2418"/>
    </location>
</feature>
<feature type="domain" description="Histidine kinase" evidence="14">
    <location>
        <begin position="1994"/>
        <end position="2263"/>
    </location>
</feature>
<accession>A0A9P6EP50</accession>
<keyword evidence="9 13" id="KW-1133">Transmembrane helix</keyword>
<protein>
    <recommendedName>
        <fullName evidence="3">dolichol kinase</fullName>
        <ecNumber evidence="3">2.7.1.108</ecNumber>
    </recommendedName>
</protein>
<proteinExistence type="inferred from homology"/>
<feature type="transmembrane region" description="Helical" evidence="13">
    <location>
        <begin position="891"/>
        <end position="908"/>
    </location>
</feature>
<dbReference type="Gene3D" id="1.10.287.130">
    <property type="match status" value="1"/>
</dbReference>
<dbReference type="PROSITE" id="PS50109">
    <property type="entry name" value="HIS_KIN"/>
    <property type="match status" value="1"/>
</dbReference>
<feature type="compositionally biased region" description="Low complexity" evidence="12">
    <location>
        <begin position="139"/>
        <end position="156"/>
    </location>
</feature>
<dbReference type="EMBL" id="MU157831">
    <property type="protein sequence ID" value="KAF9532582.1"/>
    <property type="molecule type" value="Genomic_DNA"/>
</dbReference>
<feature type="region of interest" description="Disordered" evidence="12">
    <location>
        <begin position="1500"/>
        <end position="1600"/>
    </location>
</feature>
<keyword evidence="17" id="KW-1185">Reference proteome</keyword>
<feature type="transmembrane region" description="Helical" evidence="13">
    <location>
        <begin position="714"/>
        <end position="731"/>
    </location>
</feature>
<name>A0A9P6EP50_9AGAR</name>
<dbReference type="SUPFAM" id="SSF55874">
    <property type="entry name" value="ATPase domain of HSP90 chaperone/DNA topoisomerase II/histidine kinase"/>
    <property type="match status" value="1"/>
</dbReference>
<keyword evidence="5" id="KW-0808">Transferase</keyword>
<comment type="subcellular location">
    <subcellularLocation>
        <location evidence="1">Endoplasmic reticulum membrane</location>
        <topology evidence="1">Multi-pass membrane protein</topology>
    </subcellularLocation>
</comment>
<evidence type="ECO:0000313" key="17">
    <source>
        <dbReference type="Proteomes" id="UP000807306"/>
    </source>
</evidence>
<dbReference type="EC" id="2.7.1.108" evidence="3"/>
<evidence type="ECO:0000256" key="11">
    <source>
        <dbReference type="PROSITE-ProRule" id="PRU00169"/>
    </source>
</evidence>
<dbReference type="Proteomes" id="UP000807306">
    <property type="component" value="Unassembled WGS sequence"/>
</dbReference>
<dbReference type="PANTHER" id="PTHR13205:SF15">
    <property type="entry name" value="DOLICHOL KINASE"/>
    <property type="match status" value="1"/>
</dbReference>
<evidence type="ECO:0000256" key="4">
    <source>
        <dbReference type="ARBA" id="ARBA00022553"/>
    </source>
</evidence>
<feature type="compositionally biased region" description="Polar residues" evidence="12">
    <location>
        <begin position="1162"/>
        <end position="1179"/>
    </location>
</feature>
<keyword evidence="10 13" id="KW-0472">Membrane</keyword>
<feature type="transmembrane region" description="Helical" evidence="13">
    <location>
        <begin position="855"/>
        <end position="879"/>
    </location>
</feature>
<dbReference type="CDD" id="cd17546">
    <property type="entry name" value="REC_hyHK_CKI1_RcsC-like"/>
    <property type="match status" value="1"/>
</dbReference>
<dbReference type="SMART" id="SM00065">
    <property type="entry name" value="GAF"/>
    <property type="match status" value="1"/>
</dbReference>
<dbReference type="Gene3D" id="3.30.450.40">
    <property type="match status" value="1"/>
</dbReference>
<evidence type="ECO:0000256" key="3">
    <source>
        <dbReference type="ARBA" id="ARBA00012132"/>
    </source>
</evidence>
<feature type="compositionally biased region" description="Polar residues" evidence="12">
    <location>
        <begin position="177"/>
        <end position="189"/>
    </location>
</feature>
<evidence type="ECO:0000256" key="2">
    <source>
        <dbReference type="ARBA" id="ARBA00010794"/>
    </source>
</evidence>
<feature type="compositionally biased region" description="Polar residues" evidence="12">
    <location>
        <begin position="1337"/>
        <end position="1355"/>
    </location>
</feature>
<feature type="transmembrane region" description="Helical" evidence="13">
    <location>
        <begin position="665"/>
        <end position="688"/>
    </location>
</feature>
<evidence type="ECO:0000313" key="16">
    <source>
        <dbReference type="EMBL" id="KAF9532582.1"/>
    </source>
</evidence>
<dbReference type="SMART" id="SM00387">
    <property type="entry name" value="HATPase_c"/>
    <property type="match status" value="1"/>
</dbReference>
<feature type="transmembrane region" description="Helical" evidence="13">
    <location>
        <begin position="983"/>
        <end position="1000"/>
    </location>
</feature>
<feature type="compositionally biased region" description="Polar residues" evidence="12">
    <location>
        <begin position="1574"/>
        <end position="1590"/>
    </location>
</feature>
<dbReference type="GO" id="GO:0005789">
    <property type="term" value="C:endoplasmic reticulum membrane"/>
    <property type="evidence" value="ECO:0007669"/>
    <property type="project" value="UniProtKB-SubCell"/>
</dbReference>
<feature type="region of interest" description="Disordered" evidence="12">
    <location>
        <begin position="2406"/>
        <end position="2457"/>
    </location>
</feature>
<dbReference type="InterPro" id="IPR029016">
    <property type="entry name" value="GAF-like_dom_sf"/>
</dbReference>
<feature type="region of interest" description="Disordered" evidence="12">
    <location>
        <begin position="1239"/>
        <end position="1355"/>
    </location>
</feature>
<feature type="region of interest" description="Disordered" evidence="12">
    <location>
        <begin position="1066"/>
        <end position="1191"/>
    </location>
</feature>
<feature type="transmembrane region" description="Helical" evidence="13">
    <location>
        <begin position="546"/>
        <end position="566"/>
    </location>
</feature>
<dbReference type="InterPro" id="IPR011006">
    <property type="entry name" value="CheY-like_superfamily"/>
</dbReference>
<keyword evidence="7" id="KW-0418">Kinase</keyword>
<dbReference type="InterPro" id="IPR003594">
    <property type="entry name" value="HATPase_dom"/>
</dbReference>
<dbReference type="GO" id="GO:0004168">
    <property type="term" value="F:dolichol kinase activity"/>
    <property type="evidence" value="ECO:0007669"/>
    <property type="project" value="UniProtKB-EC"/>
</dbReference>
<dbReference type="SMART" id="SM00448">
    <property type="entry name" value="REC"/>
    <property type="match status" value="1"/>
</dbReference>
<feature type="region of interest" description="Disordered" evidence="12">
    <location>
        <begin position="2475"/>
        <end position="2497"/>
    </location>
</feature>
<dbReference type="InterPro" id="IPR036890">
    <property type="entry name" value="HATPase_C_sf"/>
</dbReference>
<dbReference type="InterPro" id="IPR003018">
    <property type="entry name" value="GAF"/>
</dbReference>
<dbReference type="SUPFAM" id="SSF52172">
    <property type="entry name" value="CheY-like"/>
    <property type="match status" value="1"/>
</dbReference>
<feature type="region of interest" description="Disordered" evidence="12">
    <location>
        <begin position="1383"/>
        <end position="1416"/>
    </location>
</feature>
<keyword evidence="6 13" id="KW-0812">Transmembrane</keyword>
<feature type="transmembrane region" description="Helical" evidence="13">
    <location>
        <begin position="312"/>
        <end position="331"/>
    </location>
</feature>
<dbReference type="InterPro" id="IPR005467">
    <property type="entry name" value="His_kinase_dom"/>
</dbReference>
<comment type="caution">
    <text evidence="16">The sequence shown here is derived from an EMBL/GenBank/DDBJ whole genome shotgun (WGS) entry which is preliminary data.</text>
</comment>
<dbReference type="GO" id="GO:0043048">
    <property type="term" value="P:dolichyl monophosphate biosynthetic process"/>
    <property type="evidence" value="ECO:0007669"/>
    <property type="project" value="TreeGrafter"/>
</dbReference>
<feature type="compositionally biased region" description="Basic and acidic residues" evidence="12">
    <location>
        <begin position="38"/>
        <end position="50"/>
    </location>
</feature>
<evidence type="ECO:0000256" key="12">
    <source>
        <dbReference type="SAM" id="MobiDB-lite"/>
    </source>
</evidence>
<feature type="compositionally biased region" description="Polar residues" evidence="12">
    <location>
        <begin position="1246"/>
        <end position="1261"/>
    </location>
</feature>
<feature type="compositionally biased region" description="Polar residues" evidence="12">
    <location>
        <begin position="1282"/>
        <end position="1297"/>
    </location>
</feature>
<evidence type="ECO:0000256" key="1">
    <source>
        <dbReference type="ARBA" id="ARBA00004477"/>
    </source>
</evidence>
<evidence type="ECO:0000259" key="14">
    <source>
        <dbReference type="PROSITE" id="PS50109"/>
    </source>
</evidence>
<dbReference type="InterPro" id="IPR004358">
    <property type="entry name" value="Sig_transdc_His_kin-like_C"/>
</dbReference>
<dbReference type="Pfam" id="PF02518">
    <property type="entry name" value="HATPase_c"/>
    <property type="match status" value="1"/>
</dbReference>
<dbReference type="SMART" id="SM00388">
    <property type="entry name" value="HisKA"/>
    <property type="match status" value="1"/>
</dbReference>
<feature type="transmembrane region" description="Helical" evidence="13">
    <location>
        <begin position="943"/>
        <end position="962"/>
    </location>
</feature>
<feature type="compositionally biased region" description="Polar residues" evidence="12">
    <location>
        <begin position="1464"/>
        <end position="1475"/>
    </location>
</feature>
<dbReference type="FunFam" id="1.10.287.130:FF:000023">
    <property type="entry name" value="Sensor histidine kinase/response regulator, putative"/>
    <property type="match status" value="1"/>
</dbReference>
<dbReference type="Pfam" id="PF00512">
    <property type="entry name" value="HisKA"/>
    <property type="match status" value="1"/>
</dbReference>
<dbReference type="SUPFAM" id="SSF47384">
    <property type="entry name" value="Homodimeric domain of signal transducing histidine kinase"/>
    <property type="match status" value="1"/>
</dbReference>
<reference evidence="16" key="1">
    <citation type="submission" date="2020-11" db="EMBL/GenBank/DDBJ databases">
        <authorList>
            <consortium name="DOE Joint Genome Institute"/>
            <person name="Ahrendt S."/>
            <person name="Riley R."/>
            <person name="Andreopoulos W."/>
            <person name="Labutti K."/>
            <person name="Pangilinan J."/>
            <person name="Ruiz-Duenas F.J."/>
            <person name="Barrasa J.M."/>
            <person name="Sanchez-Garcia M."/>
            <person name="Camarero S."/>
            <person name="Miyauchi S."/>
            <person name="Serrano A."/>
            <person name="Linde D."/>
            <person name="Babiker R."/>
            <person name="Drula E."/>
            <person name="Ayuso-Fernandez I."/>
            <person name="Pacheco R."/>
            <person name="Padilla G."/>
            <person name="Ferreira P."/>
            <person name="Barriuso J."/>
            <person name="Kellner H."/>
            <person name="Castanera R."/>
            <person name="Alfaro M."/>
            <person name="Ramirez L."/>
            <person name="Pisabarro A.G."/>
            <person name="Kuo A."/>
            <person name="Tritt A."/>
            <person name="Lipzen A."/>
            <person name="He G."/>
            <person name="Yan M."/>
            <person name="Ng V."/>
            <person name="Cullen D."/>
            <person name="Martin F."/>
            <person name="Rosso M.-N."/>
            <person name="Henrissat B."/>
            <person name="Hibbett D."/>
            <person name="Martinez A.T."/>
            <person name="Grigoriev I.V."/>
        </authorList>
    </citation>
    <scope>NUCLEOTIDE SEQUENCE</scope>
    <source>
        <strain evidence="16">CBS 506.95</strain>
    </source>
</reference>
<feature type="region of interest" description="Disordered" evidence="12">
    <location>
        <begin position="1445"/>
        <end position="1476"/>
    </location>
</feature>
<dbReference type="Pfam" id="PF00072">
    <property type="entry name" value="Response_reg"/>
    <property type="match status" value="1"/>
</dbReference>
<sequence>MTYLDSRNADQCSWHVKVKSEGFALVASGIQSPRPKRRSFDQLADVKSDPIGRTVGPKTCQPLGGLGLVGQKFFTGRSTILFIEENSVKLPRSHSSPSPPASKQPLGRYDSKKQALKFRKRQGSSVIEPNARPPMTDWSTSYHAGSSSSGSRASSGDETEDDDFPAGSRGRPYVPKNVQSANGTSQHTSSLRKRSPKGISSGDSTSTPNGVHRRRTSFTRSRSPAVLRAPPKALNRMNSPTLTRTFRRNILPSELRFQLRIPFANCIYSFSIDFRKFGEALILLSCIIAASLCISSHPTPGIRYILHPESNYLLSIELQLLSAVSLIYIVWTHSTISYHDKNITNIRSPTTSVFTQLSSTPVSRNVEFNRRHQLMAPIAASKSDFGYVWMSVPKNYRESKDDGILTGLLLGPLIASALLISSLRQHASSNPDSLPGGWLIENAVFLKQSTAELPASQAVLLSRCSLVELSTFCSTMLLVHVCASWLIERWSGKADDGKPDGERSSVPRSEGRRSWYYILFVLSTSAMMIGGKVVSGVFQLNLWNYLNHFEVVVASLFYQFTLYVALRLAHRGFTLGELAVVCFGGTSLCLETFNLTIARIWPVTTPFIRTYRLPTPLLIFQIALIVGSFVTGFLLSPFLVLSRSNALRPVHRLRFPQEKERNRRYYALAFYVGTVLIIGTLIGFWTRWCLGNRDPWLWAIFWVLQGRKKWTRPALLAYWALLGTISVAGWNRQLARSRRYRPRQPLPSISEAMISSPLTPTSSTATAVSIEPVPVATLPAEIINSTGPAGSLSTPPPSSSGPLGMSFPTTFANIPNLPNLPNLPNSANMSNVATDLLDAADKHVPTLSLNSRRKFFHGLAVIMFIPGVAIDPAFTHLSFSAAFAMFTFAEYVRYFAIYPFGAALHVFMHEFLDHKDSGTAILSHFYLLTGCAGSLWLDGPSMVLQFTGILALGLGDAAASIVGRRLGNHKWSPTSSKTLEGTFAFVASIFVAALLLRLLGHVEPFSNTRYILALVISGLLEALSDQNDNLTLPLFMWSLSVIDSAQRSVEQCRCFLFNRKPARYHMQSNGSPLSSHPEHARLESGSKLSQPPIPNTPKPLTTPTERPHLSGFMIQKRSTPKRPSRPSTAPTADGTLLLPSISSRFPDGTSISPIPSPENEYPVSSQTKSTLANGHSPSPCNDADDGRTDAGSSTMIDILSSMNDASSTVGDDKYSMASHSAYDWRTFIAAYGAGRWDPHKTPNPPAMTNQLSGPQSICTTRSTSFNSPDSDSSQPISPPKASESQSTPMASTSSTYDPRSPSLFPLGPLPVKGATSSIKARTPIPPHLPLPPHRLRNSLSGTLSSIQSGDSGLNSYSTSKDVHTTVATMRWAAARVDISPLALPSPEHELTDPMRGVTTPVPGSHSRDSSSGTDYLLTPGGSRRQRLASFWAGTTDVEGTRLATIEGSPSEPVIHPVDMEPLPASTSPNTANQRNDPWVSIHAPLNGPSLVVPLLPPATAPALQNQNHDGTVAPPTDYFGNARPPTRSSSDEKLSRPSSNPHSTMPPPRTYAADESTDLPSQTRSVPAPPNRRVSLTRQASSPLPVTSPQESRHVGGRIVSTDNARKSTWMTKFEQNFHTLGYLVAPRPPDELERRRALHKFNIWHTSPDHNFDRIAHLVKLVFNTRGVLISLVDDDELWFKTKWGWDVTGSSRDKSLCSHAILQRNDEPTVILDCHNDWRFANNPNSCGELPVRFYAGAPLRTQDGYNIGALVLIDDQPRDEFSPRHRHALKEFAAITMREMELWRDKIQLRIREKIQLSMEQFSRECLEIDTDPNGQDRPDVHLGTSMERVYDRAAKLVQRTLDVEGVVVMDVSHCEVLESITTDSTVSITMHHGDQGKELTRRQLSMDECHNLLAFFQKYPDGRISEGIIPHSFKPFLPTHVQYALMVPIFNIDKRPFALLCAFNATVQAKRSLEGHELSYLRAIGVIILSAVLKRRMLLADKAKGLFISNISHELRTPLHGILAAAELLSESALNPSQASFLQTVQACGSSLVETVNHVLDFTKLSGSGKAGGVENSILPTQVDLLQLVEEAVDGCWIGFRARSAIMGDNGIGSVYSPPRDDQGSPVTTTRSRYVEAIVDVGHRSQGWTVKCERGGIRRVLMNLFGNSLKFTSACLYFDPLDGYVHVVLRQLPPAESDPPDRVMVELAVFDTGKGISQNFLKNQLFHPFSQENPLQTGTGLGLAIVSSIVTSETVGGKVDVWSEEGVGTEIKVTFPVEIVESASTQIPPEMQPFRENDPDPLPAVSLVGFSELHKGIQLLKSTLEMYLTSWWDFEIVDRAIGNILILNEDASLVVAATERRDISRPFIVLSSSRGNPALMSISTEHERIGGFCRLLYKPAGPSRLRVLLKLSVHALAIAKSHSSSSSSNSGSSSAIVLNGEAPHSGYNQHNSLSKIPPTGYVPRRNSEETHARRVRARPILTPRSSTAHTVPNLWRLPTPDSTSNIVDEPDPDTPVPTITIGSGGTLLKASIGTLDAERRFKVLVVEDNSILRNLLIKWLTNKGYDFRSAVDGRDGVTVFEREGPFDVVLLDLSMPILDGVGATSEIRKIEEEKRPFVESDRARILALTGMSSIEDKRRAFEAGVDGYLVKPVAFKTLDEIFQKLGTS</sequence>
<evidence type="ECO:0000256" key="13">
    <source>
        <dbReference type="SAM" id="Phobius"/>
    </source>
</evidence>